<feature type="compositionally biased region" description="Pro residues" evidence="2">
    <location>
        <begin position="85"/>
        <end position="95"/>
    </location>
</feature>
<comment type="caution">
    <text evidence="3">The sequence shown here is derived from an EMBL/GenBank/DDBJ whole genome shotgun (WGS) entry which is preliminary data.</text>
</comment>
<dbReference type="AlphaFoldDB" id="A0AAV9QJZ4"/>
<dbReference type="Proteomes" id="UP001345827">
    <property type="component" value="Unassembled WGS sequence"/>
</dbReference>
<keyword evidence="4" id="KW-1185">Reference proteome</keyword>
<gene>
    <name evidence="3" type="ORF">LTR25_001262</name>
</gene>
<feature type="compositionally biased region" description="Basic and acidic residues" evidence="2">
    <location>
        <begin position="151"/>
        <end position="177"/>
    </location>
</feature>
<proteinExistence type="predicted"/>
<feature type="region of interest" description="Disordered" evidence="2">
    <location>
        <begin position="73"/>
        <end position="104"/>
    </location>
</feature>
<organism evidence="3 4">
    <name type="scientific">Vermiconidia calcicola</name>
    <dbReference type="NCBI Taxonomy" id="1690605"/>
    <lineage>
        <taxon>Eukaryota</taxon>
        <taxon>Fungi</taxon>
        <taxon>Dikarya</taxon>
        <taxon>Ascomycota</taxon>
        <taxon>Pezizomycotina</taxon>
        <taxon>Dothideomycetes</taxon>
        <taxon>Dothideomycetidae</taxon>
        <taxon>Mycosphaerellales</taxon>
        <taxon>Extremaceae</taxon>
        <taxon>Vermiconidia</taxon>
    </lineage>
</organism>
<sequence>MPDQRRRSSYNDSSPEPIVIERRPQVRTYRILHPRSSTERKRLTLGSKLYNLFKIRKKKVHIIEEEPVRCRERHIRTPSFSSSPTPSPPPPPSPPRRAYRPMSSRMEGEAIYAPLPPVLPHKGKHRDDDVANIIERIPHRRDSVRKVKIVHGDRRDPDDVDAYPKVETSRSPRRDSGKYYVTSEGETSGARRREYERSRPLNADHHEVERLVDDLAWEKRQRREAERAAAHAEDKVNKLQDKLYREQRELSLEKKERDILVREKRLSQEREKRLSQERGMERVVEIRPRPATATRDHRNDVVVVHNPREREVVPVSIREADARKSALERARDDYNVQRRKQQYEERRPGTSGGTGRGQVVIVDDDDYHPRPRR</sequence>
<feature type="compositionally biased region" description="Basic and acidic residues" evidence="2">
    <location>
        <begin position="189"/>
        <end position="202"/>
    </location>
</feature>
<evidence type="ECO:0000256" key="1">
    <source>
        <dbReference type="SAM" id="Coils"/>
    </source>
</evidence>
<protein>
    <submittedName>
        <fullName evidence="3">Uncharacterized protein</fullName>
    </submittedName>
</protein>
<feature type="region of interest" description="Disordered" evidence="2">
    <location>
        <begin position="315"/>
        <end position="373"/>
    </location>
</feature>
<feature type="compositionally biased region" description="Basic and acidic residues" evidence="2">
    <location>
        <begin position="315"/>
        <end position="348"/>
    </location>
</feature>
<feature type="coiled-coil region" evidence="1">
    <location>
        <begin position="208"/>
        <end position="256"/>
    </location>
</feature>
<feature type="region of interest" description="Disordered" evidence="2">
    <location>
        <begin position="267"/>
        <end position="298"/>
    </location>
</feature>
<accession>A0AAV9QJZ4</accession>
<evidence type="ECO:0000256" key="2">
    <source>
        <dbReference type="SAM" id="MobiDB-lite"/>
    </source>
</evidence>
<keyword evidence="1" id="KW-0175">Coiled coil</keyword>
<dbReference type="EMBL" id="JAXLQG010000002">
    <property type="protein sequence ID" value="KAK5543648.1"/>
    <property type="molecule type" value="Genomic_DNA"/>
</dbReference>
<name>A0AAV9QJZ4_9PEZI</name>
<evidence type="ECO:0000313" key="4">
    <source>
        <dbReference type="Proteomes" id="UP001345827"/>
    </source>
</evidence>
<evidence type="ECO:0000313" key="3">
    <source>
        <dbReference type="EMBL" id="KAK5543648.1"/>
    </source>
</evidence>
<feature type="region of interest" description="Disordered" evidence="2">
    <location>
        <begin position="151"/>
        <end position="202"/>
    </location>
</feature>
<reference evidence="3 4" key="1">
    <citation type="submission" date="2023-06" db="EMBL/GenBank/DDBJ databases">
        <title>Black Yeasts Isolated from many extreme environments.</title>
        <authorList>
            <person name="Coleine C."/>
            <person name="Stajich J.E."/>
            <person name="Selbmann L."/>
        </authorList>
    </citation>
    <scope>NUCLEOTIDE SEQUENCE [LARGE SCALE GENOMIC DNA]</scope>
    <source>
        <strain evidence="3 4">CCFEE 5887</strain>
    </source>
</reference>